<comment type="similarity">
    <text evidence="1">Belongs to the AHA1 family.</text>
</comment>
<dbReference type="OrthoDB" id="9800600at2"/>
<sequence>MSDQSFVYVTYIATSPEKLWEALTSPEFTQKYFFGTKVQSDWQEGSEVKYFRGNGELDVFGEVLKSKPHEILTFTWNHVDDSEREKPTVVTFELKQFNETVKLTLLHENLKEDDFFERDDTFMGLNNGWPAIISNLKSLMETGETLTPMDI</sequence>
<dbReference type="eggNOG" id="COG3832">
    <property type="taxonomic scope" value="Bacteria"/>
</dbReference>
<dbReference type="SUPFAM" id="SSF55961">
    <property type="entry name" value="Bet v1-like"/>
    <property type="match status" value="1"/>
</dbReference>
<dbReference type="Gene3D" id="3.30.530.20">
    <property type="match status" value="1"/>
</dbReference>
<accession>A0A0A5G8W5</accession>
<keyword evidence="4" id="KW-1185">Reference proteome</keyword>
<dbReference type="AlphaFoldDB" id="A0A0A5G8W5"/>
<proteinExistence type="inferred from homology"/>
<dbReference type="InterPro" id="IPR023393">
    <property type="entry name" value="START-like_dom_sf"/>
</dbReference>
<gene>
    <name evidence="3" type="ORF">N783_09380</name>
</gene>
<evidence type="ECO:0000259" key="2">
    <source>
        <dbReference type="Pfam" id="PF08327"/>
    </source>
</evidence>
<dbReference type="CDD" id="cd08893">
    <property type="entry name" value="SRPBCC_CalC_Aha1-like_GntR-HTH"/>
    <property type="match status" value="1"/>
</dbReference>
<dbReference type="Proteomes" id="UP000030403">
    <property type="component" value="Unassembled WGS sequence"/>
</dbReference>
<dbReference type="InterPro" id="IPR013538">
    <property type="entry name" value="ASHA1/2-like_C"/>
</dbReference>
<evidence type="ECO:0000256" key="1">
    <source>
        <dbReference type="ARBA" id="ARBA00006817"/>
    </source>
</evidence>
<protein>
    <recommendedName>
        <fullName evidence="2">Activator of Hsp90 ATPase homologue 1/2-like C-terminal domain-containing protein</fullName>
    </recommendedName>
</protein>
<feature type="domain" description="Activator of Hsp90 ATPase homologue 1/2-like C-terminal" evidence="2">
    <location>
        <begin position="14"/>
        <end position="141"/>
    </location>
</feature>
<evidence type="ECO:0000313" key="3">
    <source>
        <dbReference type="EMBL" id="KGX87618.1"/>
    </source>
</evidence>
<comment type="caution">
    <text evidence="3">The sequence shown here is derived from an EMBL/GenBank/DDBJ whole genome shotgun (WGS) entry which is preliminary data.</text>
</comment>
<dbReference type="RefSeq" id="WP_027446080.1">
    <property type="nucleotide sequence ID" value="NZ_AULJ01000020.1"/>
</dbReference>
<dbReference type="STRING" id="1385511.GCA_000425225_02075"/>
<reference evidence="3 4" key="1">
    <citation type="submission" date="2013-08" db="EMBL/GenBank/DDBJ databases">
        <authorList>
            <person name="Huang J."/>
            <person name="Wang G."/>
        </authorList>
    </citation>
    <scope>NUCLEOTIDE SEQUENCE [LARGE SCALE GENOMIC DNA]</scope>
    <source>
        <strain evidence="3 4">BH030004</strain>
    </source>
</reference>
<name>A0A0A5G8W5_9BACI</name>
<dbReference type="EMBL" id="AVPF01000023">
    <property type="protein sequence ID" value="KGX87618.1"/>
    <property type="molecule type" value="Genomic_DNA"/>
</dbReference>
<dbReference type="Pfam" id="PF08327">
    <property type="entry name" value="AHSA1"/>
    <property type="match status" value="1"/>
</dbReference>
<evidence type="ECO:0000313" key="4">
    <source>
        <dbReference type="Proteomes" id="UP000030403"/>
    </source>
</evidence>
<organism evidence="3 4">
    <name type="scientific">Pontibacillus marinus BH030004 = DSM 16465</name>
    <dbReference type="NCBI Taxonomy" id="1385511"/>
    <lineage>
        <taxon>Bacteria</taxon>
        <taxon>Bacillati</taxon>
        <taxon>Bacillota</taxon>
        <taxon>Bacilli</taxon>
        <taxon>Bacillales</taxon>
        <taxon>Bacillaceae</taxon>
        <taxon>Pontibacillus</taxon>
    </lineage>
</organism>